<dbReference type="AlphaFoldDB" id="L1IKK2"/>
<proteinExistence type="predicted"/>
<keyword evidence="1" id="KW-0732">Signal</keyword>
<dbReference type="EMBL" id="JH993070">
    <property type="protein sequence ID" value="EKX36662.1"/>
    <property type="molecule type" value="Genomic_DNA"/>
</dbReference>
<dbReference type="RefSeq" id="XP_005823642.1">
    <property type="nucleotide sequence ID" value="XM_005823585.1"/>
</dbReference>
<dbReference type="GeneID" id="17293367"/>
<name>L1IKK2_GUITC</name>
<feature type="chain" id="PRO_5008770192" evidence="1">
    <location>
        <begin position="21"/>
        <end position="244"/>
    </location>
</feature>
<dbReference type="KEGG" id="gtt:GUITHDRAFT_145614"/>
<evidence type="ECO:0000313" key="4">
    <source>
        <dbReference type="Proteomes" id="UP000011087"/>
    </source>
</evidence>
<accession>L1IKK2</accession>
<organism evidence="2">
    <name type="scientific">Guillardia theta (strain CCMP2712)</name>
    <name type="common">Cryptophyte</name>
    <dbReference type="NCBI Taxonomy" id="905079"/>
    <lineage>
        <taxon>Eukaryota</taxon>
        <taxon>Cryptophyceae</taxon>
        <taxon>Pyrenomonadales</taxon>
        <taxon>Geminigeraceae</taxon>
        <taxon>Guillardia</taxon>
    </lineage>
</organism>
<keyword evidence="4" id="KW-1185">Reference proteome</keyword>
<feature type="signal peptide" evidence="1">
    <location>
        <begin position="1"/>
        <end position="20"/>
    </location>
</feature>
<evidence type="ECO:0000313" key="2">
    <source>
        <dbReference type="EMBL" id="EKX36662.1"/>
    </source>
</evidence>
<dbReference type="STRING" id="905079.L1IKK2"/>
<reference evidence="4" key="2">
    <citation type="submission" date="2012-11" db="EMBL/GenBank/DDBJ databases">
        <authorList>
            <person name="Kuo A."/>
            <person name="Curtis B.A."/>
            <person name="Tanifuji G."/>
            <person name="Burki F."/>
            <person name="Gruber A."/>
            <person name="Irimia M."/>
            <person name="Maruyama S."/>
            <person name="Arias M.C."/>
            <person name="Ball S.G."/>
            <person name="Gile G.H."/>
            <person name="Hirakawa Y."/>
            <person name="Hopkins J.F."/>
            <person name="Rensing S.A."/>
            <person name="Schmutz J."/>
            <person name="Symeonidi A."/>
            <person name="Elias M."/>
            <person name="Eveleigh R.J."/>
            <person name="Herman E.K."/>
            <person name="Klute M.J."/>
            <person name="Nakayama T."/>
            <person name="Obornik M."/>
            <person name="Reyes-Prieto A."/>
            <person name="Armbrust E.V."/>
            <person name="Aves S.J."/>
            <person name="Beiko R.G."/>
            <person name="Coutinho P."/>
            <person name="Dacks J.B."/>
            <person name="Durnford D.G."/>
            <person name="Fast N.M."/>
            <person name="Green B.R."/>
            <person name="Grisdale C."/>
            <person name="Hempe F."/>
            <person name="Henrissat B."/>
            <person name="Hoppner M.P."/>
            <person name="Ishida K.-I."/>
            <person name="Kim E."/>
            <person name="Koreny L."/>
            <person name="Kroth P.G."/>
            <person name="Liu Y."/>
            <person name="Malik S.-B."/>
            <person name="Maier U.G."/>
            <person name="McRose D."/>
            <person name="Mock T."/>
            <person name="Neilson J.A."/>
            <person name="Onodera N.T."/>
            <person name="Poole A.M."/>
            <person name="Pritham E.J."/>
            <person name="Richards T.A."/>
            <person name="Rocap G."/>
            <person name="Roy S.W."/>
            <person name="Sarai C."/>
            <person name="Schaack S."/>
            <person name="Shirato S."/>
            <person name="Slamovits C.H."/>
            <person name="Spencer D.F."/>
            <person name="Suzuki S."/>
            <person name="Worden A.Z."/>
            <person name="Zauner S."/>
            <person name="Barry K."/>
            <person name="Bell C."/>
            <person name="Bharti A.K."/>
            <person name="Crow J.A."/>
            <person name="Grimwood J."/>
            <person name="Kramer R."/>
            <person name="Lindquist E."/>
            <person name="Lucas S."/>
            <person name="Salamov A."/>
            <person name="McFadden G.I."/>
            <person name="Lane C.E."/>
            <person name="Keeling P.J."/>
            <person name="Gray M.W."/>
            <person name="Grigoriev I.V."/>
            <person name="Archibald J.M."/>
        </authorList>
    </citation>
    <scope>NUCLEOTIDE SEQUENCE</scope>
    <source>
        <strain evidence="4">CCMP2712</strain>
    </source>
</reference>
<dbReference type="HOGENOM" id="CLU_1139816_0_0_1"/>
<sequence length="244" mass="26982">MTKQHVFAWTFMAEHLHVAGLLTSTAAPNDLASIVAGLYHLEPANFAVGSILFSGLFEAICEGRQHSSEGVQEDLVAIFCYLISVLEFPRWKAEYLSEMSPKKKQGKAEGEQAFLLDLSSNVILRSRFVAMAGRGDSLEDVATSISSYVYDLWKDPQDVSRTTREIGNRTSHGLKHFALSMKAIVASLERRKRYKTYQQAAQVTPLVPAFPSGQVQSALNHLQLDLCSKFGAIVSNKHTESSDD</sequence>
<evidence type="ECO:0000313" key="3">
    <source>
        <dbReference type="EnsemblProtists" id="EKX36662"/>
    </source>
</evidence>
<dbReference type="Proteomes" id="UP000011087">
    <property type="component" value="Unassembled WGS sequence"/>
</dbReference>
<dbReference type="EnsemblProtists" id="EKX36662">
    <property type="protein sequence ID" value="EKX36662"/>
    <property type="gene ID" value="GUITHDRAFT_145614"/>
</dbReference>
<reference evidence="2 4" key="1">
    <citation type="journal article" date="2012" name="Nature">
        <title>Algal genomes reveal evolutionary mosaicism and the fate of nucleomorphs.</title>
        <authorList>
            <consortium name="DOE Joint Genome Institute"/>
            <person name="Curtis B.A."/>
            <person name="Tanifuji G."/>
            <person name="Burki F."/>
            <person name="Gruber A."/>
            <person name="Irimia M."/>
            <person name="Maruyama S."/>
            <person name="Arias M.C."/>
            <person name="Ball S.G."/>
            <person name="Gile G.H."/>
            <person name="Hirakawa Y."/>
            <person name="Hopkins J.F."/>
            <person name="Kuo A."/>
            <person name="Rensing S.A."/>
            <person name="Schmutz J."/>
            <person name="Symeonidi A."/>
            <person name="Elias M."/>
            <person name="Eveleigh R.J."/>
            <person name="Herman E.K."/>
            <person name="Klute M.J."/>
            <person name="Nakayama T."/>
            <person name="Obornik M."/>
            <person name="Reyes-Prieto A."/>
            <person name="Armbrust E.V."/>
            <person name="Aves S.J."/>
            <person name="Beiko R.G."/>
            <person name="Coutinho P."/>
            <person name="Dacks J.B."/>
            <person name="Durnford D.G."/>
            <person name="Fast N.M."/>
            <person name="Green B.R."/>
            <person name="Grisdale C.J."/>
            <person name="Hempel F."/>
            <person name="Henrissat B."/>
            <person name="Hoppner M.P."/>
            <person name="Ishida K."/>
            <person name="Kim E."/>
            <person name="Koreny L."/>
            <person name="Kroth P.G."/>
            <person name="Liu Y."/>
            <person name="Malik S.B."/>
            <person name="Maier U.G."/>
            <person name="McRose D."/>
            <person name="Mock T."/>
            <person name="Neilson J.A."/>
            <person name="Onodera N.T."/>
            <person name="Poole A.M."/>
            <person name="Pritham E.J."/>
            <person name="Richards T.A."/>
            <person name="Rocap G."/>
            <person name="Roy S.W."/>
            <person name="Sarai C."/>
            <person name="Schaack S."/>
            <person name="Shirato S."/>
            <person name="Slamovits C.H."/>
            <person name="Spencer D.F."/>
            <person name="Suzuki S."/>
            <person name="Worden A.Z."/>
            <person name="Zauner S."/>
            <person name="Barry K."/>
            <person name="Bell C."/>
            <person name="Bharti A.K."/>
            <person name="Crow J.A."/>
            <person name="Grimwood J."/>
            <person name="Kramer R."/>
            <person name="Lindquist E."/>
            <person name="Lucas S."/>
            <person name="Salamov A."/>
            <person name="McFadden G.I."/>
            <person name="Lane C.E."/>
            <person name="Keeling P.J."/>
            <person name="Gray M.W."/>
            <person name="Grigoriev I.V."/>
            <person name="Archibald J.M."/>
        </authorList>
    </citation>
    <scope>NUCLEOTIDE SEQUENCE</scope>
    <source>
        <strain evidence="2 4">CCMP2712</strain>
    </source>
</reference>
<gene>
    <name evidence="2" type="ORF">GUITHDRAFT_145614</name>
</gene>
<dbReference type="PaxDb" id="55529-EKX36662"/>
<protein>
    <submittedName>
        <fullName evidence="2 3">Uncharacterized protein</fullName>
    </submittedName>
</protein>
<evidence type="ECO:0000256" key="1">
    <source>
        <dbReference type="SAM" id="SignalP"/>
    </source>
</evidence>
<reference evidence="3" key="3">
    <citation type="submission" date="2015-06" db="UniProtKB">
        <authorList>
            <consortium name="EnsemblProtists"/>
        </authorList>
    </citation>
    <scope>IDENTIFICATION</scope>
</reference>